<protein>
    <submittedName>
        <fullName evidence="1">Uncharacterized protein</fullName>
    </submittedName>
</protein>
<reference evidence="1" key="1">
    <citation type="submission" date="2020-06" db="EMBL/GenBank/DDBJ databases">
        <title>WGS assembly of Ceratodon purpureus strain R40.</title>
        <authorList>
            <person name="Carey S.B."/>
            <person name="Jenkins J."/>
            <person name="Shu S."/>
            <person name="Lovell J.T."/>
            <person name="Sreedasyam A."/>
            <person name="Maumus F."/>
            <person name="Tiley G.P."/>
            <person name="Fernandez-Pozo N."/>
            <person name="Barry K."/>
            <person name="Chen C."/>
            <person name="Wang M."/>
            <person name="Lipzen A."/>
            <person name="Daum C."/>
            <person name="Saski C.A."/>
            <person name="Payton A.C."/>
            <person name="Mcbreen J.C."/>
            <person name="Conrad R.E."/>
            <person name="Kollar L.M."/>
            <person name="Olsson S."/>
            <person name="Huttunen S."/>
            <person name="Landis J.B."/>
            <person name="Wickett N.J."/>
            <person name="Johnson M.G."/>
            <person name="Rensing S.A."/>
            <person name="Grimwood J."/>
            <person name="Schmutz J."/>
            <person name="Mcdaniel S.F."/>
        </authorList>
    </citation>
    <scope>NUCLEOTIDE SEQUENCE</scope>
    <source>
        <strain evidence="1">R40</strain>
    </source>
</reference>
<comment type="caution">
    <text evidence="1">The sequence shown here is derived from an EMBL/GenBank/DDBJ whole genome shotgun (WGS) entry which is preliminary data.</text>
</comment>
<dbReference type="EMBL" id="CM026423">
    <property type="protein sequence ID" value="KAG0581696.1"/>
    <property type="molecule type" value="Genomic_DNA"/>
</dbReference>
<sequence length="207" mass="23123">MVRQISNDGMLDLADVLTLAIVGCALAGEASPKGFSNGPFSWEEERVLTDSLLEAIFKGPSKLALLSRLQRALESHWEGSKAAKPVVEKQEDDWGEWEGVEDESEDGDYLEAHLKLEIRDWLKDLMSRLHCISRARARLPVALRSSEEQVFSMGLLQKLFSLIFSKSDVPGLHHHILSVGRIFKSGLGRFGLGHVGAYFSLQSYHDF</sequence>
<gene>
    <name evidence="1" type="ORF">KC19_3G000900</name>
</gene>
<accession>A0A8T0IFN3</accession>
<evidence type="ECO:0000313" key="1">
    <source>
        <dbReference type="EMBL" id="KAG0581696.1"/>
    </source>
</evidence>
<dbReference type="Proteomes" id="UP000822688">
    <property type="component" value="Chromosome 3"/>
</dbReference>
<name>A0A8T0IFN3_CERPU</name>
<dbReference type="AlphaFoldDB" id="A0A8T0IFN3"/>
<proteinExistence type="predicted"/>
<keyword evidence="2" id="KW-1185">Reference proteome</keyword>
<organism evidence="1 2">
    <name type="scientific">Ceratodon purpureus</name>
    <name type="common">Fire moss</name>
    <name type="synonym">Dicranum purpureum</name>
    <dbReference type="NCBI Taxonomy" id="3225"/>
    <lineage>
        <taxon>Eukaryota</taxon>
        <taxon>Viridiplantae</taxon>
        <taxon>Streptophyta</taxon>
        <taxon>Embryophyta</taxon>
        <taxon>Bryophyta</taxon>
        <taxon>Bryophytina</taxon>
        <taxon>Bryopsida</taxon>
        <taxon>Dicranidae</taxon>
        <taxon>Pseudoditrichales</taxon>
        <taxon>Ditrichaceae</taxon>
        <taxon>Ceratodon</taxon>
    </lineage>
</organism>
<evidence type="ECO:0000313" key="2">
    <source>
        <dbReference type="Proteomes" id="UP000822688"/>
    </source>
</evidence>